<accession>A0A931G6N6</accession>
<dbReference type="Proteomes" id="UP000655366">
    <property type="component" value="Unassembled WGS sequence"/>
</dbReference>
<protein>
    <submittedName>
        <fullName evidence="2">Nucleoside deaminase</fullName>
    </submittedName>
</protein>
<comment type="caution">
    <text evidence="2">The sequence shown here is derived from an EMBL/GenBank/DDBJ whole genome shotgun (WGS) entry which is preliminary data.</text>
</comment>
<proteinExistence type="predicted"/>
<dbReference type="EMBL" id="JADNYM010000022">
    <property type="protein sequence ID" value="MBG0740845.1"/>
    <property type="molecule type" value="Genomic_DNA"/>
</dbReference>
<dbReference type="PANTHER" id="PTHR11079">
    <property type="entry name" value="CYTOSINE DEAMINASE FAMILY MEMBER"/>
    <property type="match status" value="1"/>
</dbReference>
<dbReference type="InterPro" id="IPR016193">
    <property type="entry name" value="Cytidine_deaminase-like"/>
</dbReference>
<dbReference type="Gene3D" id="3.40.140.10">
    <property type="entry name" value="Cytidine Deaminase, domain 2"/>
    <property type="match status" value="1"/>
</dbReference>
<evidence type="ECO:0000313" key="3">
    <source>
        <dbReference type="Proteomes" id="UP000655366"/>
    </source>
</evidence>
<dbReference type="InterPro" id="IPR002125">
    <property type="entry name" value="CMP_dCMP_dom"/>
</dbReference>
<dbReference type="RefSeq" id="WP_196397783.1">
    <property type="nucleotide sequence ID" value="NZ_JADNYM010000022.1"/>
</dbReference>
<dbReference type="PANTHER" id="PTHR11079:SF161">
    <property type="entry name" value="CMP_DCMP-TYPE DEAMINASE DOMAIN-CONTAINING PROTEIN"/>
    <property type="match status" value="1"/>
</dbReference>
<dbReference type="CDD" id="cd01285">
    <property type="entry name" value="nucleoside_deaminase"/>
    <property type="match status" value="1"/>
</dbReference>
<evidence type="ECO:0000313" key="2">
    <source>
        <dbReference type="EMBL" id="MBG0740845.1"/>
    </source>
</evidence>
<dbReference type="Pfam" id="PF00383">
    <property type="entry name" value="dCMP_cyt_deam_1"/>
    <property type="match status" value="1"/>
</dbReference>
<dbReference type="GO" id="GO:0047974">
    <property type="term" value="F:guanosine deaminase activity"/>
    <property type="evidence" value="ECO:0007669"/>
    <property type="project" value="TreeGrafter"/>
</dbReference>
<dbReference type="SUPFAM" id="SSF53927">
    <property type="entry name" value="Cytidine deaminase-like"/>
    <property type="match status" value="1"/>
</dbReference>
<sequence length="165" mass="17614">MESALNATADLETYLVQAIDLATRNVHNHGGPFGAVVVTASGQAFEGLNRVTATNDPTAHAEVTAIRAACAGTGTFDLTGATLYTSCEPCPMCLASALWARVDQIIFAADRHDAARAGFDDAVFYDYFETPVELRSMPVRRLAPAQTSPLAPFEAWLASGTRIDY</sequence>
<feature type="domain" description="CMP/dCMP-type deaminase" evidence="1">
    <location>
        <begin position="9"/>
        <end position="122"/>
    </location>
</feature>
<keyword evidence="3" id="KW-1185">Reference proteome</keyword>
<organism evidence="2 3">
    <name type="scientific">Arthrobacter terrae</name>
    <dbReference type="NCBI Taxonomy" id="2935737"/>
    <lineage>
        <taxon>Bacteria</taxon>
        <taxon>Bacillati</taxon>
        <taxon>Actinomycetota</taxon>
        <taxon>Actinomycetes</taxon>
        <taxon>Micrococcales</taxon>
        <taxon>Micrococcaceae</taxon>
        <taxon>Arthrobacter</taxon>
    </lineage>
</organism>
<reference evidence="2 3" key="1">
    <citation type="submission" date="2020-11" db="EMBL/GenBank/DDBJ databases">
        <title>Arthrobacter antarcticus sp. nov., isolated from Antarctic Soil.</title>
        <authorList>
            <person name="Li J."/>
        </authorList>
    </citation>
    <scope>NUCLEOTIDE SEQUENCE [LARGE SCALE GENOMIC DNA]</scope>
    <source>
        <strain evidence="2 3">Z1-20</strain>
    </source>
</reference>
<dbReference type="PROSITE" id="PS51747">
    <property type="entry name" value="CYT_DCMP_DEAMINASES_2"/>
    <property type="match status" value="1"/>
</dbReference>
<gene>
    <name evidence="2" type="ORF">IV500_15825</name>
</gene>
<name>A0A931G6N6_9MICC</name>
<dbReference type="AlphaFoldDB" id="A0A931G6N6"/>
<dbReference type="GO" id="GO:0006152">
    <property type="term" value="P:purine nucleoside catabolic process"/>
    <property type="evidence" value="ECO:0007669"/>
    <property type="project" value="TreeGrafter"/>
</dbReference>
<evidence type="ECO:0000259" key="1">
    <source>
        <dbReference type="PROSITE" id="PS51747"/>
    </source>
</evidence>